<feature type="region of interest" description="Disordered" evidence="1">
    <location>
        <begin position="148"/>
        <end position="183"/>
    </location>
</feature>
<gene>
    <name evidence="2" type="ORF">GUITHDRAFT_121913</name>
</gene>
<dbReference type="SUPFAM" id="SSF50156">
    <property type="entry name" value="PDZ domain-like"/>
    <property type="match status" value="1"/>
</dbReference>
<dbReference type="EnsemblProtists" id="EKX31888">
    <property type="protein sequence ID" value="EKX31888"/>
    <property type="gene ID" value="GUITHDRAFT_121913"/>
</dbReference>
<evidence type="ECO:0000256" key="1">
    <source>
        <dbReference type="SAM" id="MobiDB-lite"/>
    </source>
</evidence>
<accession>L1I6K7</accession>
<dbReference type="AlphaFoldDB" id="L1I6K7"/>
<dbReference type="PaxDb" id="55529-EKX31888"/>
<reference evidence="4" key="2">
    <citation type="submission" date="2012-11" db="EMBL/GenBank/DDBJ databases">
        <authorList>
            <person name="Kuo A."/>
            <person name="Curtis B.A."/>
            <person name="Tanifuji G."/>
            <person name="Burki F."/>
            <person name="Gruber A."/>
            <person name="Irimia M."/>
            <person name="Maruyama S."/>
            <person name="Arias M.C."/>
            <person name="Ball S.G."/>
            <person name="Gile G.H."/>
            <person name="Hirakawa Y."/>
            <person name="Hopkins J.F."/>
            <person name="Rensing S.A."/>
            <person name="Schmutz J."/>
            <person name="Symeonidi A."/>
            <person name="Elias M."/>
            <person name="Eveleigh R.J."/>
            <person name="Herman E.K."/>
            <person name="Klute M.J."/>
            <person name="Nakayama T."/>
            <person name="Obornik M."/>
            <person name="Reyes-Prieto A."/>
            <person name="Armbrust E.V."/>
            <person name="Aves S.J."/>
            <person name="Beiko R.G."/>
            <person name="Coutinho P."/>
            <person name="Dacks J.B."/>
            <person name="Durnford D.G."/>
            <person name="Fast N.M."/>
            <person name="Green B.R."/>
            <person name="Grisdale C."/>
            <person name="Hempe F."/>
            <person name="Henrissat B."/>
            <person name="Hoppner M.P."/>
            <person name="Ishida K.-I."/>
            <person name="Kim E."/>
            <person name="Koreny L."/>
            <person name="Kroth P.G."/>
            <person name="Liu Y."/>
            <person name="Malik S.-B."/>
            <person name="Maier U.G."/>
            <person name="McRose D."/>
            <person name="Mock T."/>
            <person name="Neilson J.A."/>
            <person name="Onodera N.T."/>
            <person name="Poole A.M."/>
            <person name="Pritham E.J."/>
            <person name="Richards T.A."/>
            <person name="Rocap G."/>
            <person name="Roy S.W."/>
            <person name="Sarai C."/>
            <person name="Schaack S."/>
            <person name="Shirato S."/>
            <person name="Slamovits C.H."/>
            <person name="Spencer D.F."/>
            <person name="Suzuki S."/>
            <person name="Worden A.Z."/>
            <person name="Zauner S."/>
            <person name="Barry K."/>
            <person name="Bell C."/>
            <person name="Bharti A.K."/>
            <person name="Crow J.A."/>
            <person name="Grimwood J."/>
            <person name="Kramer R."/>
            <person name="Lindquist E."/>
            <person name="Lucas S."/>
            <person name="Salamov A."/>
            <person name="McFadden G.I."/>
            <person name="Lane C.E."/>
            <person name="Keeling P.J."/>
            <person name="Gray M.W."/>
            <person name="Grigoriev I.V."/>
            <person name="Archibald J.M."/>
        </authorList>
    </citation>
    <scope>NUCLEOTIDE SEQUENCE</scope>
    <source>
        <strain evidence="4">CCMP2712</strain>
    </source>
</reference>
<dbReference type="GeneID" id="17288623"/>
<evidence type="ECO:0000313" key="4">
    <source>
        <dbReference type="Proteomes" id="UP000011087"/>
    </source>
</evidence>
<dbReference type="Proteomes" id="UP000011087">
    <property type="component" value="Unassembled WGS sequence"/>
</dbReference>
<feature type="non-terminal residue" evidence="2">
    <location>
        <position position="1"/>
    </location>
</feature>
<evidence type="ECO:0000313" key="2">
    <source>
        <dbReference type="EMBL" id="EKX31888.1"/>
    </source>
</evidence>
<name>L1I6K7_GUITC</name>
<reference evidence="2 4" key="1">
    <citation type="journal article" date="2012" name="Nature">
        <title>Algal genomes reveal evolutionary mosaicism and the fate of nucleomorphs.</title>
        <authorList>
            <consortium name="DOE Joint Genome Institute"/>
            <person name="Curtis B.A."/>
            <person name="Tanifuji G."/>
            <person name="Burki F."/>
            <person name="Gruber A."/>
            <person name="Irimia M."/>
            <person name="Maruyama S."/>
            <person name="Arias M.C."/>
            <person name="Ball S.G."/>
            <person name="Gile G.H."/>
            <person name="Hirakawa Y."/>
            <person name="Hopkins J.F."/>
            <person name="Kuo A."/>
            <person name="Rensing S.A."/>
            <person name="Schmutz J."/>
            <person name="Symeonidi A."/>
            <person name="Elias M."/>
            <person name="Eveleigh R.J."/>
            <person name="Herman E.K."/>
            <person name="Klute M.J."/>
            <person name="Nakayama T."/>
            <person name="Obornik M."/>
            <person name="Reyes-Prieto A."/>
            <person name="Armbrust E.V."/>
            <person name="Aves S.J."/>
            <person name="Beiko R.G."/>
            <person name="Coutinho P."/>
            <person name="Dacks J.B."/>
            <person name="Durnford D.G."/>
            <person name="Fast N.M."/>
            <person name="Green B.R."/>
            <person name="Grisdale C.J."/>
            <person name="Hempel F."/>
            <person name="Henrissat B."/>
            <person name="Hoppner M.P."/>
            <person name="Ishida K."/>
            <person name="Kim E."/>
            <person name="Koreny L."/>
            <person name="Kroth P.G."/>
            <person name="Liu Y."/>
            <person name="Malik S.B."/>
            <person name="Maier U.G."/>
            <person name="McRose D."/>
            <person name="Mock T."/>
            <person name="Neilson J.A."/>
            <person name="Onodera N.T."/>
            <person name="Poole A.M."/>
            <person name="Pritham E.J."/>
            <person name="Richards T.A."/>
            <person name="Rocap G."/>
            <person name="Roy S.W."/>
            <person name="Sarai C."/>
            <person name="Schaack S."/>
            <person name="Shirato S."/>
            <person name="Slamovits C.H."/>
            <person name="Spencer D.F."/>
            <person name="Suzuki S."/>
            <person name="Worden A.Z."/>
            <person name="Zauner S."/>
            <person name="Barry K."/>
            <person name="Bell C."/>
            <person name="Bharti A.K."/>
            <person name="Crow J.A."/>
            <person name="Grimwood J."/>
            <person name="Kramer R."/>
            <person name="Lindquist E."/>
            <person name="Lucas S."/>
            <person name="Salamov A."/>
            <person name="McFadden G.I."/>
            <person name="Lane C.E."/>
            <person name="Keeling P.J."/>
            <person name="Gray M.W."/>
            <person name="Grigoriev I.V."/>
            <person name="Archibald J.M."/>
        </authorList>
    </citation>
    <scope>NUCLEOTIDE SEQUENCE</scope>
    <source>
        <strain evidence="2 4">CCMP2712</strain>
    </source>
</reference>
<dbReference type="RefSeq" id="XP_005818868.1">
    <property type="nucleotide sequence ID" value="XM_005818811.1"/>
</dbReference>
<dbReference type="Gene3D" id="2.30.42.10">
    <property type="match status" value="1"/>
</dbReference>
<dbReference type="EMBL" id="JH993227">
    <property type="protein sequence ID" value="EKX31888.1"/>
    <property type="molecule type" value="Genomic_DNA"/>
</dbReference>
<sequence>QNFDKSRMLESMQQQNVDKMIQLEALAAENASLNSAYQGIVSKYDLIVKDHEKLLQDFVATKKSLTSEISMLLAYNEEMKKKLEPYRDHMRDIHPQLRSGRFFSILSLIPGTVAADCGMMHAGDIVFKVDGVEQDEVELDTLLQALEGAEGSEENSCSPAAAAADADAGHAGDGKANQRRGNAISHHTGSWDLTAIWGREVGRKGIYDDKNLKDSFVRKPTTCLRDSRWRMR</sequence>
<protein>
    <recommendedName>
        <fullName evidence="5">PDZ domain-containing protein</fullName>
    </recommendedName>
</protein>
<evidence type="ECO:0000313" key="3">
    <source>
        <dbReference type="EnsemblProtists" id="EKX31888"/>
    </source>
</evidence>
<reference evidence="3" key="3">
    <citation type="submission" date="2016-03" db="UniProtKB">
        <authorList>
            <consortium name="EnsemblProtists"/>
        </authorList>
    </citation>
    <scope>IDENTIFICATION</scope>
</reference>
<evidence type="ECO:0008006" key="5">
    <source>
        <dbReference type="Google" id="ProtNLM"/>
    </source>
</evidence>
<keyword evidence="4" id="KW-1185">Reference proteome</keyword>
<dbReference type="HOGENOM" id="CLU_1197564_0_0_1"/>
<proteinExistence type="predicted"/>
<organism evidence="2">
    <name type="scientific">Guillardia theta (strain CCMP2712)</name>
    <name type="common">Cryptophyte</name>
    <dbReference type="NCBI Taxonomy" id="905079"/>
    <lineage>
        <taxon>Eukaryota</taxon>
        <taxon>Cryptophyceae</taxon>
        <taxon>Pyrenomonadales</taxon>
        <taxon>Geminigeraceae</taxon>
        <taxon>Guillardia</taxon>
    </lineage>
</organism>
<dbReference type="KEGG" id="gtt:GUITHDRAFT_121913"/>
<dbReference type="InterPro" id="IPR036034">
    <property type="entry name" value="PDZ_sf"/>
</dbReference>